<dbReference type="GO" id="GO:0043565">
    <property type="term" value="F:sequence-specific DNA binding"/>
    <property type="evidence" value="ECO:0007669"/>
    <property type="project" value="InterPro"/>
</dbReference>
<dbReference type="GO" id="GO:0000160">
    <property type="term" value="P:phosphorelay signal transduction system"/>
    <property type="evidence" value="ECO:0007669"/>
    <property type="project" value="UniProtKB-KW"/>
</dbReference>
<dbReference type="GO" id="GO:0005737">
    <property type="term" value="C:cytoplasm"/>
    <property type="evidence" value="ECO:0007669"/>
    <property type="project" value="UniProtKB-SubCell"/>
</dbReference>
<dbReference type="SUPFAM" id="SSF52172">
    <property type="entry name" value="CheY-like"/>
    <property type="match status" value="1"/>
</dbReference>
<dbReference type="InterPro" id="IPR018062">
    <property type="entry name" value="HTH_AraC-typ_CS"/>
</dbReference>
<keyword evidence="3 8" id="KW-0597">Phosphoprotein</keyword>
<dbReference type="RefSeq" id="WP_185127172.1">
    <property type="nucleotide sequence ID" value="NZ_JACJVO010000001.1"/>
</dbReference>
<keyword evidence="5" id="KW-0805">Transcription regulation</keyword>
<dbReference type="InterPro" id="IPR009057">
    <property type="entry name" value="Homeodomain-like_sf"/>
</dbReference>
<evidence type="ECO:0000259" key="10">
    <source>
        <dbReference type="PROSITE" id="PS01124"/>
    </source>
</evidence>
<dbReference type="Pfam" id="PF12833">
    <property type="entry name" value="HTH_18"/>
    <property type="match status" value="1"/>
</dbReference>
<evidence type="ECO:0000256" key="9">
    <source>
        <dbReference type="SAM" id="MobiDB-lite"/>
    </source>
</evidence>
<dbReference type="Gene3D" id="1.10.10.60">
    <property type="entry name" value="Homeodomain-like"/>
    <property type="match status" value="2"/>
</dbReference>
<keyword evidence="7" id="KW-0804">Transcription</keyword>
<comment type="caution">
    <text evidence="12">The sequence shown here is derived from an EMBL/GenBank/DDBJ whole genome shotgun (WGS) entry which is preliminary data.</text>
</comment>
<dbReference type="Pfam" id="PF00072">
    <property type="entry name" value="Response_reg"/>
    <property type="match status" value="1"/>
</dbReference>
<feature type="compositionally biased region" description="Low complexity" evidence="9">
    <location>
        <begin position="137"/>
        <end position="154"/>
    </location>
</feature>
<evidence type="ECO:0000256" key="1">
    <source>
        <dbReference type="ARBA" id="ARBA00004496"/>
    </source>
</evidence>
<evidence type="ECO:0000256" key="4">
    <source>
        <dbReference type="ARBA" id="ARBA00023012"/>
    </source>
</evidence>
<evidence type="ECO:0000259" key="11">
    <source>
        <dbReference type="PROSITE" id="PS50110"/>
    </source>
</evidence>
<dbReference type="PRINTS" id="PR00032">
    <property type="entry name" value="HTHARAC"/>
</dbReference>
<dbReference type="Gene3D" id="3.40.50.2300">
    <property type="match status" value="1"/>
</dbReference>
<evidence type="ECO:0000256" key="8">
    <source>
        <dbReference type="PROSITE-ProRule" id="PRU00169"/>
    </source>
</evidence>
<dbReference type="EMBL" id="JACJVO010000001">
    <property type="protein sequence ID" value="MBB6729512.1"/>
    <property type="molecule type" value="Genomic_DNA"/>
</dbReference>
<dbReference type="AlphaFoldDB" id="A0A7X0SGH9"/>
<reference evidence="12 13" key="1">
    <citation type="submission" date="2020-08" db="EMBL/GenBank/DDBJ databases">
        <title>Cohnella phylogeny.</title>
        <authorList>
            <person name="Dunlap C."/>
        </authorList>
    </citation>
    <scope>NUCLEOTIDE SEQUENCE [LARGE SCALE GENOMIC DNA]</scope>
    <source>
        <strain evidence="12 13">CBP 2801</strain>
    </source>
</reference>
<dbReference type="PROSITE" id="PS00041">
    <property type="entry name" value="HTH_ARAC_FAMILY_1"/>
    <property type="match status" value="1"/>
</dbReference>
<dbReference type="InterPro" id="IPR011006">
    <property type="entry name" value="CheY-like_superfamily"/>
</dbReference>
<dbReference type="SUPFAM" id="SSF46689">
    <property type="entry name" value="Homeodomain-like"/>
    <property type="match status" value="2"/>
</dbReference>
<evidence type="ECO:0000256" key="2">
    <source>
        <dbReference type="ARBA" id="ARBA00022490"/>
    </source>
</evidence>
<dbReference type="InterPro" id="IPR051552">
    <property type="entry name" value="HptR"/>
</dbReference>
<dbReference type="PANTHER" id="PTHR42713">
    <property type="entry name" value="HISTIDINE KINASE-RELATED"/>
    <property type="match status" value="1"/>
</dbReference>
<dbReference type="PROSITE" id="PS50110">
    <property type="entry name" value="RESPONSE_REGULATORY"/>
    <property type="match status" value="1"/>
</dbReference>
<keyword evidence="6" id="KW-0238">DNA-binding</keyword>
<keyword evidence="2" id="KW-0963">Cytoplasm</keyword>
<evidence type="ECO:0000256" key="5">
    <source>
        <dbReference type="ARBA" id="ARBA00023015"/>
    </source>
</evidence>
<gene>
    <name evidence="12" type="ORF">H7C18_01200</name>
</gene>
<protein>
    <submittedName>
        <fullName evidence="12">Response regulator</fullName>
    </submittedName>
</protein>
<feature type="domain" description="HTH araC/xylS-type" evidence="10">
    <location>
        <begin position="164"/>
        <end position="263"/>
    </location>
</feature>
<organism evidence="12 13">
    <name type="scientific">Cohnella zeiphila</name>
    <dbReference type="NCBI Taxonomy" id="2761120"/>
    <lineage>
        <taxon>Bacteria</taxon>
        <taxon>Bacillati</taxon>
        <taxon>Bacillota</taxon>
        <taxon>Bacilli</taxon>
        <taxon>Bacillales</taxon>
        <taxon>Paenibacillaceae</taxon>
        <taxon>Cohnella</taxon>
    </lineage>
</organism>
<feature type="region of interest" description="Disordered" evidence="9">
    <location>
        <begin position="129"/>
        <end position="160"/>
    </location>
</feature>
<dbReference type="CDD" id="cd17536">
    <property type="entry name" value="REC_YesN-like"/>
    <property type="match status" value="1"/>
</dbReference>
<dbReference type="SMART" id="SM00342">
    <property type="entry name" value="HTH_ARAC"/>
    <property type="match status" value="1"/>
</dbReference>
<feature type="domain" description="Response regulatory" evidence="11">
    <location>
        <begin position="3"/>
        <end position="123"/>
    </location>
</feature>
<feature type="modified residue" description="4-aspartylphosphate" evidence="8">
    <location>
        <position position="58"/>
    </location>
</feature>
<dbReference type="PROSITE" id="PS01124">
    <property type="entry name" value="HTH_ARAC_FAMILY_2"/>
    <property type="match status" value="1"/>
</dbReference>
<keyword evidence="13" id="KW-1185">Reference proteome</keyword>
<evidence type="ECO:0000313" key="12">
    <source>
        <dbReference type="EMBL" id="MBB6729512.1"/>
    </source>
</evidence>
<dbReference type="InterPro" id="IPR001789">
    <property type="entry name" value="Sig_transdc_resp-reg_receiver"/>
</dbReference>
<comment type="subcellular location">
    <subcellularLocation>
        <location evidence="1">Cytoplasm</location>
    </subcellularLocation>
</comment>
<evidence type="ECO:0000256" key="7">
    <source>
        <dbReference type="ARBA" id="ARBA00023163"/>
    </source>
</evidence>
<dbReference type="GO" id="GO:0003700">
    <property type="term" value="F:DNA-binding transcription factor activity"/>
    <property type="evidence" value="ECO:0007669"/>
    <property type="project" value="InterPro"/>
</dbReference>
<dbReference type="InterPro" id="IPR020449">
    <property type="entry name" value="Tscrpt_reg_AraC-type_HTH"/>
</dbReference>
<accession>A0A7X0SGH9</accession>
<proteinExistence type="predicted"/>
<keyword evidence="4" id="KW-0902">Two-component regulatory system</keyword>
<evidence type="ECO:0000256" key="3">
    <source>
        <dbReference type="ARBA" id="ARBA00022553"/>
    </source>
</evidence>
<name>A0A7X0SGH9_9BACL</name>
<dbReference type="Proteomes" id="UP000564644">
    <property type="component" value="Unassembled WGS sequence"/>
</dbReference>
<dbReference type="InterPro" id="IPR018060">
    <property type="entry name" value="HTH_AraC"/>
</dbReference>
<evidence type="ECO:0000313" key="13">
    <source>
        <dbReference type="Proteomes" id="UP000564644"/>
    </source>
</evidence>
<sequence length="270" mass="29843">MLKVMIVDDEEHIRLGIAKILSKYPGGLTIAGQHANGLEAMLQLSAMEPDDLDVVITDIEMPMMDGLRFIEQAKSKLPHLNIVMLSGYNDFEYARRSMRAGATDYLLKPMDKVEVFKLLDRFAEKKRELSGGGTEGTAGAEAGAGAEMAPAPAASSQGENGTVERIRRLLAQEYNREIDLKYIADKVGFNASYISKLFSRETGETITDCLNRMRIDKAKQFLIDHPGLKVYEIAHVVGYGDKIYFQKLFKRTVGVTPLEYRAGASGGGEE</sequence>
<dbReference type="PANTHER" id="PTHR42713:SF3">
    <property type="entry name" value="TRANSCRIPTIONAL REGULATORY PROTEIN HPTR"/>
    <property type="match status" value="1"/>
</dbReference>
<evidence type="ECO:0000256" key="6">
    <source>
        <dbReference type="ARBA" id="ARBA00023125"/>
    </source>
</evidence>
<dbReference type="SMART" id="SM00448">
    <property type="entry name" value="REC"/>
    <property type="match status" value="1"/>
</dbReference>